<dbReference type="GeneID" id="55971828"/>
<feature type="compositionally biased region" description="Polar residues" evidence="1">
    <location>
        <begin position="211"/>
        <end position="226"/>
    </location>
</feature>
<evidence type="ECO:0000313" key="2">
    <source>
        <dbReference type="EMBL" id="KAF4123887.1"/>
    </source>
</evidence>
<sequence>MNLQEYEGWVRGRTGNSTSAKPGSDDYLPDVPPFRGSIVSENNSDIVEESLASNDSMALKGQVWPGMGKLDLATDDVRRTRNQRKPKWVVEKMRKASERIEPNQVIMSPQLVVERVKCVYDEELSVSEEDQSPRKSARQKRKKPQPLAEISGNVPRETKEKRPKGRSWSTVKSEKKDTRRGQEQKAPSKTPRSANSDLRGGEQEDGKYPTYTLNPISHSALSTPTHVSDGIPLGTLPERDEPGSLAVPSFFGHSSNSSLGPYPEIDTGYEIDDANFFPHSIQPDASGFIPTEDVEHVHYQPPVSHQAPPRRNEYTREINEVSLGELNSSLFFDLANTSSNPLLSHGRSWSNSYNPAAYHQPVSPPGISQANRSFDCGFPMIYDAQPRDRPLYKVKTEPKACSTAERHTTLGERSPNFSSHSFWPPQHCENNPASHKDPNPETFAL</sequence>
<feature type="region of interest" description="Disordered" evidence="1">
    <location>
        <begin position="124"/>
        <end position="239"/>
    </location>
</feature>
<dbReference type="RefSeq" id="XP_035322539.1">
    <property type="nucleotide sequence ID" value="XM_035467573.1"/>
</dbReference>
<gene>
    <name evidence="2" type="ORF">GMORB2_5603</name>
</gene>
<comment type="caution">
    <text evidence="2">The sequence shown here is derived from an EMBL/GenBank/DDBJ whole genome shotgun (WGS) entry which is preliminary data.</text>
</comment>
<dbReference type="OrthoDB" id="5428259at2759"/>
<reference evidence="2" key="1">
    <citation type="submission" date="2020-03" db="EMBL/GenBank/DDBJ databases">
        <title>Site-based positive gene gene selection in Geosmithia morbida across the United States reveals a broad range of putative effectors and factors for local host and environmental adapation.</title>
        <authorList>
            <person name="Onufrak A."/>
            <person name="Murdoch R.W."/>
            <person name="Gazis R."/>
            <person name="Huff M."/>
            <person name="Staton M."/>
            <person name="Klingeman W."/>
            <person name="Hadziabdic D."/>
        </authorList>
    </citation>
    <scope>NUCLEOTIDE SEQUENCE</scope>
    <source>
        <strain evidence="2">1262</strain>
    </source>
</reference>
<dbReference type="EMBL" id="JAANYQ010000005">
    <property type="protein sequence ID" value="KAF4123887.1"/>
    <property type="molecule type" value="Genomic_DNA"/>
</dbReference>
<proteinExistence type="predicted"/>
<accession>A0A9P5D2I1</accession>
<dbReference type="AlphaFoldDB" id="A0A9P5D2I1"/>
<feature type="compositionally biased region" description="Basic and acidic residues" evidence="1">
    <location>
        <begin position="172"/>
        <end position="183"/>
    </location>
</feature>
<feature type="compositionally biased region" description="Polar residues" evidence="1">
    <location>
        <begin position="185"/>
        <end position="196"/>
    </location>
</feature>
<name>A0A9P5D2I1_9HYPO</name>
<evidence type="ECO:0000256" key="1">
    <source>
        <dbReference type="SAM" id="MobiDB-lite"/>
    </source>
</evidence>
<organism evidence="2 3">
    <name type="scientific">Geosmithia morbida</name>
    <dbReference type="NCBI Taxonomy" id="1094350"/>
    <lineage>
        <taxon>Eukaryota</taxon>
        <taxon>Fungi</taxon>
        <taxon>Dikarya</taxon>
        <taxon>Ascomycota</taxon>
        <taxon>Pezizomycotina</taxon>
        <taxon>Sordariomycetes</taxon>
        <taxon>Hypocreomycetidae</taxon>
        <taxon>Hypocreales</taxon>
        <taxon>Bionectriaceae</taxon>
        <taxon>Geosmithia</taxon>
    </lineage>
</organism>
<evidence type="ECO:0000313" key="3">
    <source>
        <dbReference type="Proteomes" id="UP000749293"/>
    </source>
</evidence>
<feature type="region of interest" description="Disordered" evidence="1">
    <location>
        <begin position="398"/>
        <end position="445"/>
    </location>
</feature>
<protein>
    <submittedName>
        <fullName evidence="2">Uncharacterized protein</fullName>
    </submittedName>
</protein>
<feature type="compositionally biased region" description="Basic and acidic residues" evidence="1">
    <location>
        <begin position="398"/>
        <end position="410"/>
    </location>
</feature>
<dbReference type="Proteomes" id="UP000749293">
    <property type="component" value="Unassembled WGS sequence"/>
</dbReference>
<keyword evidence="3" id="KW-1185">Reference proteome</keyword>
<feature type="region of interest" description="Disordered" evidence="1">
    <location>
        <begin position="1"/>
        <end position="31"/>
    </location>
</feature>
<feature type="compositionally biased region" description="Basic residues" evidence="1">
    <location>
        <begin position="135"/>
        <end position="144"/>
    </location>
</feature>